<dbReference type="PANTHER" id="PTHR43179">
    <property type="entry name" value="RHAMNOSYLTRANSFERASE WBBL"/>
    <property type="match status" value="1"/>
</dbReference>
<organism evidence="2 3">
    <name type="scientific">Undibacterium squillarum</name>
    <dbReference type="NCBI Taxonomy" id="1131567"/>
    <lineage>
        <taxon>Bacteria</taxon>
        <taxon>Pseudomonadati</taxon>
        <taxon>Pseudomonadota</taxon>
        <taxon>Betaproteobacteria</taxon>
        <taxon>Burkholderiales</taxon>
        <taxon>Oxalobacteraceae</taxon>
        <taxon>Undibacterium</taxon>
    </lineage>
</organism>
<feature type="domain" description="Glycosyltransferase 2-like" evidence="1">
    <location>
        <begin position="12"/>
        <end position="129"/>
    </location>
</feature>
<name>A0ABQ2XW38_9BURK</name>
<evidence type="ECO:0000313" key="3">
    <source>
        <dbReference type="Proteomes" id="UP000653343"/>
    </source>
</evidence>
<accession>A0ABQ2XW38</accession>
<gene>
    <name evidence="2" type="ORF">GCM10010946_12830</name>
</gene>
<dbReference type="RefSeq" id="WP_189356215.1">
    <property type="nucleotide sequence ID" value="NZ_BMYU01000002.1"/>
</dbReference>
<protein>
    <submittedName>
        <fullName evidence="2">Glycosyl transferase</fullName>
    </submittedName>
</protein>
<dbReference type="Proteomes" id="UP000653343">
    <property type="component" value="Unassembled WGS sequence"/>
</dbReference>
<dbReference type="InterPro" id="IPR029044">
    <property type="entry name" value="Nucleotide-diphossugar_trans"/>
</dbReference>
<dbReference type="Pfam" id="PF00535">
    <property type="entry name" value="Glycos_transf_2"/>
    <property type="match status" value="1"/>
</dbReference>
<evidence type="ECO:0000259" key="1">
    <source>
        <dbReference type="Pfam" id="PF00535"/>
    </source>
</evidence>
<dbReference type="PANTHER" id="PTHR43179:SF7">
    <property type="entry name" value="RHAMNOSYLTRANSFERASE WBBL"/>
    <property type="match status" value="1"/>
</dbReference>
<dbReference type="GO" id="GO:0016740">
    <property type="term" value="F:transferase activity"/>
    <property type="evidence" value="ECO:0007669"/>
    <property type="project" value="UniProtKB-KW"/>
</dbReference>
<keyword evidence="3" id="KW-1185">Reference proteome</keyword>
<comment type="caution">
    <text evidence="2">The sequence shown here is derived from an EMBL/GenBank/DDBJ whole genome shotgun (WGS) entry which is preliminary data.</text>
</comment>
<evidence type="ECO:0000313" key="2">
    <source>
        <dbReference type="EMBL" id="GGX36472.1"/>
    </source>
</evidence>
<keyword evidence="2" id="KW-0808">Transferase</keyword>
<dbReference type="InterPro" id="IPR001173">
    <property type="entry name" value="Glyco_trans_2-like"/>
</dbReference>
<sequence>MRDTNNHAVALSIIIVSYNAREVLRQCLQCLQQEVRHCAAEVIVVDNASRDGSAEMVSAEFPAFQLYRSDLNLGFAGGNNYGYRYARGEYILLLNPDAFLTPGSLSLALQRMQEQPQVGLAGARLSDPQGHLQPSGRLFPSLLNEFLVMSGLSSRFPHSRLCGRFDRTWANPAQAAQVDWVPGAFTIIRRSALGDAGLFDERYFLYYEEVDLCRRLKQQGCQIWYWPELSVTHIGGACSKAVSDQHFSKSGSQLTLWRMRSALLYYRKHHGQFIAWSYAMLEIAWNGLRHLVRTLRHKHTADTRSVIQLMRQAWRDTKGGNDSPLRPW</sequence>
<proteinExistence type="predicted"/>
<dbReference type="EMBL" id="BMYU01000002">
    <property type="protein sequence ID" value="GGX36472.1"/>
    <property type="molecule type" value="Genomic_DNA"/>
</dbReference>
<dbReference type="CDD" id="cd04186">
    <property type="entry name" value="GT_2_like_c"/>
    <property type="match status" value="1"/>
</dbReference>
<dbReference type="Gene3D" id="3.90.550.10">
    <property type="entry name" value="Spore Coat Polysaccharide Biosynthesis Protein SpsA, Chain A"/>
    <property type="match status" value="1"/>
</dbReference>
<reference evidence="3" key="1">
    <citation type="journal article" date="2019" name="Int. J. Syst. Evol. Microbiol.">
        <title>The Global Catalogue of Microorganisms (GCM) 10K type strain sequencing project: providing services to taxonomists for standard genome sequencing and annotation.</title>
        <authorList>
            <consortium name="The Broad Institute Genomics Platform"/>
            <consortium name="The Broad Institute Genome Sequencing Center for Infectious Disease"/>
            <person name="Wu L."/>
            <person name="Ma J."/>
        </authorList>
    </citation>
    <scope>NUCLEOTIDE SEQUENCE [LARGE SCALE GENOMIC DNA]</scope>
    <source>
        <strain evidence="3">KCTC 23917</strain>
    </source>
</reference>
<dbReference type="SUPFAM" id="SSF53448">
    <property type="entry name" value="Nucleotide-diphospho-sugar transferases"/>
    <property type="match status" value="1"/>
</dbReference>